<evidence type="ECO:0000256" key="4">
    <source>
        <dbReference type="ARBA" id="ARBA00023004"/>
    </source>
</evidence>
<dbReference type="GO" id="GO:0051213">
    <property type="term" value="F:dioxygenase activity"/>
    <property type="evidence" value="ECO:0007669"/>
    <property type="project" value="UniProtKB-KW"/>
</dbReference>
<evidence type="ECO:0000256" key="5">
    <source>
        <dbReference type="ARBA" id="ARBA00023014"/>
    </source>
</evidence>
<dbReference type="Gene3D" id="2.102.10.10">
    <property type="entry name" value="Rieske [2Fe-2S] iron-sulphur domain"/>
    <property type="match status" value="1"/>
</dbReference>
<dbReference type="PANTHER" id="PTHR21266:SF60">
    <property type="entry name" value="3-KETOSTEROID-9-ALPHA-MONOOXYGENASE, OXYGENASE COMPONENT"/>
    <property type="match status" value="1"/>
</dbReference>
<dbReference type="GO" id="GO:0051537">
    <property type="term" value="F:2 iron, 2 sulfur cluster binding"/>
    <property type="evidence" value="ECO:0007669"/>
    <property type="project" value="UniProtKB-KW"/>
</dbReference>
<dbReference type="RefSeq" id="WP_090681628.1">
    <property type="nucleotide sequence ID" value="NZ_CADERL010000003.1"/>
</dbReference>
<dbReference type="OrthoDB" id="9790995at2"/>
<keyword evidence="7" id="KW-0223">Dioxygenase</keyword>
<dbReference type="AlphaFoldDB" id="A0A1G7Q7U6"/>
<dbReference type="InterPro" id="IPR044043">
    <property type="entry name" value="VanA_C_cat"/>
</dbReference>
<evidence type="ECO:0000313" key="8">
    <source>
        <dbReference type="Proteomes" id="UP000199706"/>
    </source>
</evidence>
<dbReference type="InterPro" id="IPR017941">
    <property type="entry name" value="Rieske_2Fe-2S"/>
</dbReference>
<reference evidence="7 8" key="1">
    <citation type="submission" date="2016-10" db="EMBL/GenBank/DDBJ databases">
        <authorList>
            <person name="de Groot N.N."/>
        </authorList>
    </citation>
    <scope>NUCLEOTIDE SEQUENCE [LARGE SCALE GENOMIC DNA]</scope>
    <source>
        <strain evidence="7 8">LMG 2247</strain>
    </source>
</reference>
<dbReference type="Proteomes" id="UP000199706">
    <property type="component" value="Unassembled WGS sequence"/>
</dbReference>
<evidence type="ECO:0000256" key="1">
    <source>
        <dbReference type="ARBA" id="ARBA00022714"/>
    </source>
</evidence>
<keyword evidence="5" id="KW-0411">Iron-sulfur</keyword>
<dbReference type="Pfam" id="PF00355">
    <property type="entry name" value="Rieske"/>
    <property type="match status" value="1"/>
</dbReference>
<dbReference type="Pfam" id="PF19112">
    <property type="entry name" value="VanA_C"/>
    <property type="match status" value="1"/>
</dbReference>
<dbReference type="SUPFAM" id="SSF50022">
    <property type="entry name" value="ISP domain"/>
    <property type="match status" value="1"/>
</dbReference>
<dbReference type="GO" id="GO:0046872">
    <property type="term" value="F:metal ion binding"/>
    <property type="evidence" value="ECO:0007669"/>
    <property type="project" value="UniProtKB-KW"/>
</dbReference>
<evidence type="ECO:0000259" key="6">
    <source>
        <dbReference type="PROSITE" id="PS51296"/>
    </source>
</evidence>
<dbReference type="Gene3D" id="3.90.380.10">
    <property type="entry name" value="Naphthalene 1,2-dioxygenase Alpha Subunit, Chain A, domain 1"/>
    <property type="match status" value="1"/>
</dbReference>
<dbReference type="SUPFAM" id="SSF55961">
    <property type="entry name" value="Bet v1-like"/>
    <property type="match status" value="1"/>
</dbReference>
<dbReference type="PANTHER" id="PTHR21266">
    <property type="entry name" value="IRON-SULFUR DOMAIN CONTAINING PROTEIN"/>
    <property type="match status" value="1"/>
</dbReference>
<dbReference type="EMBL" id="FNCJ01000001">
    <property type="protein sequence ID" value="SDF94564.1"/>
    <property type="molecule type" value="Genomic_DNA"/>
</dbReference>
<feature type="domain" description="Rieske" evidence="6">
    <location>
        <begin position="12"/>
        <end position="115"/>
    </location>
</feature>
<dbReference type="InterPro" id="IPR036922">
    <property type="entry name" value="Rieske_2Fe-2S_sf"/>
</dbReference>
<keyword evidence="1" id="KW-0001">2Fe-2S</keyword>
<proteinExistence type="predicted"/>
<organism evidence="7 8">
    <name type="scientific">Paraburkholderia phenazinium</name>
    <dbReference type="NCBI Taxonomy" id="60549"/>
    <lineage>
        <taxon>Bacteria</taxon>
        <taxon>Pseudomonadati</taxon>
        <taxon>Pseudomonadota</taxon>
        <taxon>Betaproteobacteria</taxon>
        <taxon>Burkholderiales</taxon>
        <taxon>Burkholderiaceae</taxon>
        <taxon>Paraburkholderia</taxon>
    </lineage>
</organism>
<evidence type="ECO:0000256" key="2">
    <source>
        <dbReference type="ARBA" id="ARBA00022723"/>
    </source>
</evidence>
<sequence length="342" mass="37991">MNAWNPALYRSWFVVASSQQLKSKPLAVTLFDRPLVLARLQSGELLALDDCCPHRHAPLSAGRVTAAGLQCGYHGWTFGADGHCTAIPGLAPPACKPLVRVGSVGVMEHDGLIWVKPDAMNSAGSQDLPEFLRRLPQGSRRFTWSTTWKAHAVDALENFLDPLHTHFVHPGLVRGASNRQIVSASVTRSAGVLQVDYRGQPQQSGWLYRLFESPRNLERAHFAAAAAGTAQLEYRYQDGSALYFTLHFSPVSEALTQVHGTLHVENRWAPQWAVRMIAWPFLRHVAHQDQAIVEAQAANKARFLRETGVSTELDLVKPSLDEVWSLQSRPLTEQSQRVDIML</sequence>
<dbReference type="PROSITE" id="PS51296">
    <property type="entry name" value="RIESKE"/>
    <property type="match status" value="1"/>
</dbReference>
<keyword evidence="4" id="KW-0408">Iron</keyword>
<name>A0A1G7Q7U6_9BURK</name>
<evidence type="ECO:0000313" key="7">
    <source>
        <dbReference type="EMBL" id="SDF94564.1"/>
    </source>
</evidence>
<protein>
    <submittedName>
        <fullName evidence="7">Phenylpropionate dioxygenase, large terminal subunit</fullName>
    </submittedName>
</protein>
<accession>A0A1G7Q7U6</accession>
<dbReference type="InterPro" id="IPR050584">
    <property type="entry name" value="Cholesterol_7-desaturase"/>
</dbReference>
<keyword evidence="3" id="KW-0560">Oxidoreductase</keyword>
<keyword evidence="2" id="KW-0479">Metal-binding</keyword>
<evidence type="ECO:0000256" key="3">
    <source>
        <dbReference type="ARBA" id="ARBA00023002"/>
    </source>
</evidence>
<gene>
    <name evidence="7" type="ORF">SAMN05216466_101648</name>
</gene>